<proteinExistence type="inferred from homology"/>
<dbReference type="AlphaFoldDB" id="A2DHZ2"/>
<dbReference type="KEGG" id="tva:5465512"/>
<feature type="domain" description="IC97/Casc1 N-terminal" evidence="3">
    <location>
        <begin position="49"/>
        <end position="246"/>
    </location>
</feature>
<sequence>MSEPEKKEETEAPPAEPPAEGEPPATSKSSKKSEKPKKKKLSKKELARLKREKAEQERLEQEKLEAAKKAQQEKEEESRKRAEQQQRLEEEKEYIKNFRLQKEEKIQKIVANFEKTEDWELFSQCSHAIDVRSEADVNTFISQLSEVNETDINQLFEHIHLAKVIENQLRERSEKAQLANRVPLYTRCNRQIDTLQQLINQKIENITVNHLAFSDKFSGAKGDVQINGGSDDITYGMWVNLSKNPRIKDVTVCQGVTVEIPKPVAMASVAIRGIRNKEKPFDEKYLFIDRLLHCDFLQLPAPPKHIGTITIRQPPHSSSLVKIAYPLKNANAPQPPLNFRMALDEASLSEYCQDATIVMIKDGKPDASPITKCSIEDNDVLFSSNLIGTFGLAVPRYRHFPFQFWEISSQSPTSVEIYIQTPVLQLALVINGDGLVSMESPFKFENLTPVAAMNFLLERGINLEAPEAIEGIEPKNANVEEVLHTGIADVAVGFAIRCSKFNSEIQSDRAMLLFREKTNYEEEPNEDDDEKNIKESHVIIVKADHIAEVENMELGDTVSQKAVKEAKIHQLLLPMFFDNASEDVQKTVREAPPFLYNALLFFMNKLRLFSMTQ</sequence>
<dbReference type="InterPro" id="IPR031826">
    <property type="entry name" value="IC97/Casc1_N"/>
</dbReference>
<evidence type="ECO:0000256" key="2">
    <source>
        <dbReference type="SAM" id="MobiDB-lite"/>
    </source>
</evidence>
<dbReference type="VEuPathDB" id="TrichDB:TVAG_402360"/>
<dbReference type="Proteomes" id="UP000001542">
    <property type="component" value="Unassembled WGS sequence"/>
</dbReference>
<dbReference type="RefSeq" id="XP_001580967.1">
    <property type="nucleotide sequence ID" value="XM_001580917.1"/>
</dbReference>
<feature type="compositionally biased region" description="Basic and acidic residues" evidence="2">
    <location>
        <begin position="43"/>
        <end position="86"/>
    </location>
</feature>
<evidence type="ECO:0000256" key="1">
    <source>
        <dbReference type="ARBA" id="ARBA00024332"/>
    </source>
</evidence>
<reference evidence="4" key="1">
    <citation type="submission" date="2006-10" db="EMBL/GenBank/DDBJ databases">
        <authorList>
            <person name="Amadeo P."/>
            <person name="Zhao Q."/>
            <person name="Wortman J."/>
            <person name="Fraser-Liggett C."/>
            <person name="Carlton J."/>
        </authorList>
    </citation>
    <scope>NUCLEOTIDE SEQUENCE</scope>
    <source>
        <strain evidence="4">G3</strain>
    </source>
</reference>
<protein>
    <recommendedName>
        <fullName evidence="3">IC97/Casc1 N-terminal domain-containing protein</fullName>
    </recommendedName>
</protein>
<accession>A2DHZ2</accession>
<evidence type="ECO:0000259" key="3">
    <source>
        <dbReference type="Pfam" id="PF15927"/>
    </source>
</evidence>
<feature type="compositionally biased region" description="Basic and acidic residues" evidence="2">
    <location>
        <begin position="1"/>
        <end position="10"/>
    </location>
</feature>
<organism evidence="4 5">
    <name type="scientific">Trichomonas vaginalis (strain ATCC PRA-98 / G3)</name>
    <dbReference type="NCBI Taxonomy" id="412133"/>
    <lineage>
        <taxon>Eukaryota</taxon>
        <taxon>Metamonada</taxon>
        <taxon>Parabasalia</taxon>
        <taxon>Trichomonadida</taxon>
        <taxon>Trichomonadidae</taxon>
        <taxon>Trichomonas</taxon>
    </lineage>
</organism>
<evidence type="ECO:0000313" key="5">
    <source>
        <dbReference type="Proteomes" id="UP000001542"/>
    </source>
</evidence>
<feature type="region of interest" description="Disordered" evidence="2">
    <location>
        <begin position="1"/>
        <end position="86"/>
    </location>
</feature>
<dbReference type="Pfam" id="PF15927">
    <property type="entry name" value="Casc1_N"/>
    <property type="match status" value="1"/>
</dbReference>
<gene>
    <name evidence="4" type="ORF">TVAG_402360</name>
</gene>
<dbReference type="OrthoDB" id="297923at2759"/>
<dbReference type="GO" id="GO:0048487">
    <property type="term" value="F:beta-tubulin binding"/>
    <property type="evidence" value="ECO:0000318"/>
    <property type="project" value="GO_Central"/>
</dbReference>
<keyword evidence="5" id="KW-1185">Reference proteome</keyword>
<dbReference type="GO" id="GO:0005930">
    <property type="term" value="C:axoneme"/>
    <property type="evidence" value="ECO:0000318"/>
    <property type="project" value="GO_Central"/>
</dbReference>
<dbReference type="STRING" id="5722.A2DHZ2"/>
<dbReference type="PANTHER" id="PTHR20929:SF11">
    <property type="entry name" value="DYNEIN AXONEMAL INTERMEDIATE CHAIN 7"/>
    <property type="match status" value="1"/>
</dbReference>
<dbReference type="PRINTS" id="PR02043">
    <property type="entry name" value="CANCERSCCP1"/>
</dbReference>
<comment type="similarity">
    <text evidence="1">Belongs to the DNAI7 family.</text>
</comment>
<dbReference type="EMBL" id="DS113202">
    <property type="protein sequence ID" value="EAY19981.1"/>
    <property type="molecule type" value="Genomic_DNA"/>
</dbReference>
<dbReference type="GO" id="GO:0008017">
    <property type="term" value="F:microtubule binding"/>
    <property type="evidence" value="ECO:0000318"/>
    <property type="project" value="GO_Central"/>
</dbReference>
<dbReference type="SMR" id="A2DHZ2"/>
<dbReference type="InterPro" id="IPR023247">
    <property type="entry name" value="IC97/Dnai7-like"/>
</dbReference>
<dbReference type="PANTHER" id="PTHR20929">
    <property type="entry name" value="LUNG ADENOMA SUSCEPTIBILITY 1-RELATED"/>
    <property type="match status" value="1"/>
</dbReference>
<dbReference type="VEuPathDB" id="TrichDB:TVAGG3_0271910"/>
<reference evidence="4" key="2">
    <citation type="journal article" date="2007" name="Science">
        <title>Draft genome sequence of the sexually transmitted pathogen Trichomonas vaginalis.</title>
        <authorList>
            <person name="Carlton J.M."/>
            <person name="Hirt R.P."/>
            <person name="Silva J.C."/>
            <person name="Delcher A.L."/>
            <person name="Schatz M."/>
            <person name="Zhao Q."/>
            <person name="Wortman J.R."/>
            <person name="Bidwell S.L."/>
            <person name="Alsmark U.C.M."/>
            <person name="Besteiro S."/>
            <person name="Sicheritz-Ponten T."/>
            <person name="Noel C.J."/>
            <person name="Dacks J.B."/>
            <person name="Foster P.G."/>
            <person name="Simillion C."/>
            <person name="Van de Peer Y."/>
            <person name="Miranda-Saavedra D."/>
            <person name="Barton G.J."/>
            <person name="Westrop G.D."/>
            <person name="Mueller S."/>
            <person name="Dessi D."/>
            <person name="Fiori P.L."/>
            <person name="Ren Q."/>
            <person name="Paulsen I."/>
            <person name="Zhang H."/>
            <person name="Bastida-Corcuera F.D."/>
            <person name="Simoes-Barbosa A."/>
            <person name="Brown M.T."/>
            <person name="Hayes R.D."/>
            <person name="Mukherjee M."/>
            <person name="Okumura C.Y."/>
            <person name="Schneider R."/>
            <person name="Smith A.J."/>
            <person name="Vanacova S."/>
            <person name="Villalvazo M."/>
            <person name="Haas B.J."/>
            <person name="Pertea M."/>
            <person name="Feldblyum T.V."/>
            <person name="Utterback T.R."/>
            <person name="Shu C.L."/>
            <person name="Osoegawa K."/>
            <person name="de Jong P.J."/>
            <person name="Hrdy I."/>
            <person name="Horvathova L."/>
            <person name="Zubacova Z."/>
            <person name="Dolezal P."/>
            <person name="Malik S.B."/>
            <person name="Logsdon J.M. Jr."/>
            <person name="Henze K."/>
            <person name="Gupta A."/>
            <person name="Wang C.C."/>
            <person name="Dunne R.L."/>
            <person name="Upcroft J.A."/>
            <person name="Upcroft P."/>
            <person name="White O."/>
            <person name="Salzberg S.L."/>
            <person name="Tang P."/>
            <person name="Chiu C.-H."/>
            <person name="Lee Y.-S."/>
            <person name="Embley T.M."/>
            <person name="Coombs G.H."/>
            <person name="Mottram J.C."/>
            <person name="Tachezy J."/>
            <person name="Fraser-Liggett C.M."/>
            <person name="Johnson P.J."/>
        </authorList>
    </citation>
    <scope>NUCLEOTIDE SEQUENCE [LARGE SCALE GENOMIC DNA]</scope>
    <source>
        <strain evidence="4">G3</strain>
    </source>
</reference>
<evidence type="ECO:0000313" key="4">
    <source>
        <dbReference type="EMBL" id="EAY19981.1"/>
    </source>
</evidence>
<name>A2DHZ2_TRIV3</name>
<dbReference type="InParanoid" id="A2DHZ2"/>